<dbReference type="RefSeq" id="XP_021851892.1">
    <property type="nucleotide sequence ID" value="XM_021996200.1"/>
</dbReference>
<dbReference type="Proteomes" id="UP000813463">
    <property type="component" value="Chromosome 5"/>
</dbReference>
<dbReference type="PANTHER" id="PTHR33116:SF86">
    <property type="entry name" value="REVERSE TRANSCRIPTASE DOMAIN-CONTAINING PROTEIN"/>
    <property type="match status" value="1"/>
</dbReference>
<gene>
    <name evidence="2" type="primary">LOC110791454</name>
</gene>
<proteinExistence type="predicted"/>
<name>A0A9R0IM55_SPIOL</name>
<dbReference type="GeneID" id="110791454"/>
<accession>A0A9R0IM55</accession>
<sequence length="236" mass="27022">MVFTALKDRLWKEMKGWKEKLLSRAGKEILIKSVIHAIPTYLMAVYRLPVSVIHDIQAMTAKFWWGNTDSKHKMHWINWGSLCTPKCLGGMGFRDIGIFNSALLGRQAWRLLKSPTSLLARVMSTKYYKNAEFLDSYLGTTSIFSWSSIWSSKSLIMDGTLWRIDNGSKFRIWEDSWVANDDGMYVTTPRIHGLSLVCDLLEGGEWSYNLLVQNFNDRYVTAILGIPLSGNPQEDN</sequence>
<dbReference type="KEGG" id="soe:110791454"/>
<evidence type="ECO:0000313" key="1">
    <source>
        <dbReference type="Proteomes" id="UP000813463"/>
    </source>
</evidence>
<evidence type="ECO:0000313" key="2">
    <source>
        <dbReference type="RefSeq" id="XP_021851892.1"/>
    </source>
</evidence>
<protein>
    <submittedName>
        <fullName evidence="2">Uncharacterized mitochondrial protein AtMg00310-like</fullName>
    </submittedName>
</protein>
<dbReference type="OrthoDB" id="1938246at2759"/>
<reference evidence="1" key="1">
    <citation type="journal article" date="2021" name="Nat. Commun.">
        <title>Genomic analyses provide insights into spinach domestication and the genetic basis of agronomic traits.</title>
        <authorList>
            <person name="Cai X."/>
            <person name="Sun X."/>
            <person name="Xu C."/>
            <person name="Sun H."/>
            <person name="Wang X."/>
            <person name="Ge C."/>
            <person name="Zhang Z."/>
            <person name="Wang Q."/>
            <person name="Fei Z."/>
            <person name="Jiao C."/>
            <person name="Wang Q."/>
        </authorList>
    </citation>
    <scope>NUCLEOTIDE SEQUENCE [LARGE SCALE GENOMIC DNA]</scope>
    <source>
        <strain evidence="1">cv. Varoflay</strain>
    </source>
</reference>
<organism evidence="1 2">
    <name type="scientific">Spinacia oleracea</name>
    <name type="common">Spinach</name>
    <dbReference type="NCBI Taxonomy" id="3562"/>
    <lineage>
        <taxon>Eukaryota</taxon>
        <taxon>Viridiplantae</taxon>
        <taxon>Streptophyta</taxon>
        <taxon>Embryophyta</taxon>
        <taxon>Tracheophyta</taxon>
        <taxon>Spermatophyta</taxon>
        <taxon>Magnoliopsida</taxon>
        <taxon>eudicotyledons</taxon>
        <taxon>Gunneridae</taxon>
        <taxon>Pentapetalae</taxon>
        <taxon>Caryophyllales</taxon>
        <taxon>Chenopodiaceae</taxon>
        <taxon>Chenopodioideae</taxon>
        <taxon>Anserineae</taxon>
        <taxon>Spinacia</taxon>
    </lineage>
</organism>
<keyword evidence="1" id="KW-1185">Reference proteome</keyword>
<dbReference type="AlphaFoldDB" id="A0A9R0IM55"/>
<reference evidence="2" key="2">
    <citation type="submission" date="2025-08" db="UniProtKB">
        <authorList>
            <consortium name="RefSeq"/>
        </authorList>
    </citation>
    <scope>IDENTIFICATION</scope>
    <source>
        <tissue evidence="2">Leaf</tissue>
    </source>
</reference>
<dbReference type="PANTHER" id="PTHR33116">
    <property type="entry name" value="REVERSE TRANSCRIPTASE ZINC-BINDING DOMAIN-CONTAINING PROTEIN-RELATED-RELATED"/>
    <property type="match status" value="1"/>
</dbReference>